<dbReference type="PRINTS" id="PR00834">
    <property type="entry name" value="PROTEASES2C"/>
</dbReference>
<evidence type="ECO:0000256" key="3">
    <source>
        <dbReference type="ARBA" id="ARBA00022801"/>
    </source>
</evidence>
<dbReference type="EMBL" id="HBIP01014097">
    <property type="protein sequence ID" value="CAE0493056.1"/>
    <property type="molecule type" value="Transcribed_RNA"/>
</dbReference>
<evidence type="ECO:0000256" key="2">
    <source>
        <dbReference type="ARBA" id="ARBA00022670"/>
    </source>
</evidence>
<dbReference type="Gene3D" id="2.30.42.10">
    <property type="match status" value="1"/>
</dbReference>
<feature type="compositionally biased region" description="Low complexity" evidence="5">
    <location>
        <begin position="82"/>
        <end position="93"/>
    </location>
</feature>
<dbReference type="GO" id="GO:0004252">
    <property type="term" value="F:serine-type endopeptidase activity"/>
    <property type="evidence" value="ECO:0007669"/>
    <property type="project" value="InterPro"/>
</dbReference>
<dbReference type="SUPFAM" id="SSF50494">
    <property type="entry name" value="Trypsin-like serine proteases"/>
    <property type="match status" value="1"/>
</dbReference>
<dbReference type="InterPro" id="IPR009003">
    <property type="entry name" value="Peptidase_S1_PA"/>
</dbReference>
<dbReference type="InterPro" id="IPR041517">
    <property type="entry name" value="DEGP_PDZ"/>
</dbReference>
<dbReference type="AlphaFoldDB" id="A0A7S3VLD0"/>
<dbReference type="InterPro" id="IPR036034">
    <property type="entry name" value="PDZ_sf"/>
</dbReference>
<dbReference type="InterPro" id="IPR001940">
    <property type="entry name" value="Peptidase_S1C"/>
</dbReference>
<feature type="compositionally biased region" description="Polar residues" evidence="5">
    <location>
        <begin position="94"/>
        <end position="105"/>
    </location>
</feature>
<name>A0A7S3VLD0_DUNTE</name>
<keyword evidence="4" id="KW-0720">Serine protease</keyword>
<evidence type="ECO:0000256" key="1">
    <source>
        <dbReference type="ARBA" id="ARBA00010541"/>
    </source>
</evidence>
<dbReference type="Pfam" id="PF17815">
    <property type="entry name" value="PDZ_3"/>
    <property type="match status" value="1"/>
</dbReference>
<proteinExistence type="inferred from homology"/>
<feature type="compositionally biased region" description="Basic residues" evidence="5">
    <location>
        <begin position="23"/>
        <end position="33"/>
    </location>
</feature>
<keyword evidence="2" id="KW-0645">Protease</keyword>
<feature type="region of interest" description="Disordered" evidence="5">
    <location>
        <begin position="651"/>
        <end position="682"/>
    </location>
</feature>
<dbReference type="SUPFAM" id="SSF50156">
    <property type="entry name" value="PDZ domain-like"/>
    <property type="match status" value="1"/>
</dbReference>
<evidence type="ECO:0000256" key="4">
    <source>
        <dbReference type="ARBA" id="ARBA00022825"/>
    </source>
</evidence>
<protein>
    <recommendedName>
        <fullName evidence="6">Protease Do-like PDZ domain-containing protein</fullName>
    </recommendedName>
</protein>
<dbReference type="PANTHER" id="PTHR45980:SF18">
    <property type="entry name" value="PROTEASE DO-LIKE 9"/>
    <property type="match status" value="1"/>
</dbReference>
<dbReference type="PANTHER" id="PTHR45980">
    <property type="match status" value="1"/>
</dbReference>
<comment type="similarity">
    <text evidence="1">Belongs to the peptidase S1C family.</text>
</comment>
<dbReference type="Pfam" id="PF13365">
    <property type="entry name" value="Trypsin_2"/>
    <property type="match status" value="1"/>
</dbReference>
<accession>A0A7S3VLD0</accession>
<dbReference type="Gene3D" id="3.20.190.20">
    <property type="match status" value="1"/>
</dbReference>
<gene>
    <name evidence="7" type="ORF">DTER00134_LOCUS8129</name>
</gene>
<dbReference type="Gene3D" id="2.40.10.10">
    <property type="entry name" value="Trypsin-like serine proteases"/>
    <property type="match status" value="2"/>
</dbReference>
<evidence type="ECO:0000313" key="7">
    <source>
        <dbReference type="EMBL" id="CAE0493056.1"/>
    </source>
</evidence>
<feature type="compositionally biased region" description="Acidic residues" evidence="5">
    <location>
        <begin position="665"/>
        <end position="674"/>
    </location>
</feature>
<sequence>MMRSLVVGHSPSLLSGFERPLGVRRRSSQHCRPRSACLQPTRGRRLRIRVSAADSVNNTPSAAINSSASIAPDNKQKTQPASESSPVNRRSSSGTPEQSMLSSENGLIDGEDDVPRPSFFGPSMPSGNQPAAMISPLGPELRKKSWALRSVIKVFSTKVEPNYGQPWQMLPQRSSTASAFVVSTEKRHLLTNAHAVSNATAVYVRRPGMARKFRAQIICEGKMCDLALMTVEDDAFWLGPSGSTNGATSGPGPLKPLNFVDVPELQVPIAVAGYPVGGDSLSVTKGIVSRLALVRYSPAARLLGIQIDAAINPGNSGGPAFADLETGSVAGVAFSKSTGNVDNIGYVIPWRVISHFYEEYEAIGLYRGVPSPGFTTQDLENPAQKKYFKVPEGGSGVLVVRVDPLSDAAGVIKENDVLLEVEGFEVADDGTVEFREDERLEYGHVIRSQHVGDSLHLRLLRDGQELCVKYTLGLKDHLVPLVHGVDCRPSYYIMGGLVFCPLSSPFLEMVFGGTSRRLRRSDIPVPVLSALNKDKVRRQQQVVVLVQVLAHEINSGYKYSVVPVESFNGVKLHNLRHLAALCDSCLEPFLNFGLEGGRVVTLDTSEAVQHSPEVLKLNAIAADRSEDLRQPPTEEELQMWAEVKAESMKIPRESALREQGTSSFLEDEGEDADGVDTLPWDS</sequence>
<keyword evidence="3" id="KW-0378">Hydrolase</keyword>
<feature type="domain" description="Protease Do-like PDZ" evidence="6">
    <location>
        <begin position="482"/>
        <end position="627"/>
    </location>
</feature>
<dbReference type="InterPro" id="IPR043504">
    <property type="entry name" value="Peptidase_S1_PA_chymotrypsin"/>
</dbReference>
<organism evidence="7">
    <name type="scientific">Dunaliella tertiolecta</name>
    <name type="common">Green alga</name>
    <dbReference type="NCBI Taxonomy" id="3047"/>
    <lineage>
        <taxon>Eukaryota</taxon>
        <taxon>Viridiplantae</taxon>
        <taxon>Chlorophyta</taxon>
        <taxon>core chlorophytes</taxon>
        <taxon>Chlorophyceae</taxon>
        <taxon>CS clade</taxon>
        <taxon>Chlamydomonadales</taxon>
        <taxon>Dunaliellaceae</taxon>
        <taxon>Dunaliella</taxon>
    </lineage>
</organism>
<evidence type="ECO:0000256" key="5">
    <source>
        <dbReference type="SAM" id="MobiDB-lite"/>
    </source>
</evidence>
<reference evidence="7" key="1">
    <citation type="submission" date="2021-01" db="EMBL/GenBank/DDBJ databases">
        <authorList>
            <person name="Corre E."/>
            <person name="Pelletier E."/>
            <person name="Niang G."/>
            <person name="Scheremetjew M."/>
            <person name="Finn R."/>
            <person name="Kale V."/>
            <person name="Holt S."/>
            <person name="Cochrane G."/>
            <person name="Meng A."/>
            <person name="Brown T."/>
            <person name="Cohen L."/>
        </authorList>
    </citation>
    <scope>NUCLEOTIDE SEQUENCE</scope>
    <source>
        <strain evidence="7">CCMP1320</strain>
    </source>
</reference>
<feature type="compositionally biased region" description="Low complexity" evidence="5">
    <location>
        <begin position="57"/>
        <end position="73"/>
    </location>
</feature>
<feature type="region of interest" description="Disordered" evidence="5">
    <location>
        <begin position="23"/>
        <end position="136"/>
    </location>
</feature>
<evidence type="ECO:0000259" key="6">
    <source>
        <dbReference type="Pfam" id="PF17815"/>
    </source>
</evidence>
<dbReference type="GO" id="GO:0006508">
    <property type="term" value="P:proteolysis"/>
    <property type="evidence" value="ECO:0007669"/>
    <property type="project" value="UniProtKB-KW"/>
</dbReference>
<dbReference type="InterPro" id="IPR046449">
    <property type="entry name" value="DEGP_PDZ_sf"/>
</dbReference>
<dbReference type="SMR" id="A0A7S3VLD0"/>